<reference evidence="3 4" key="1">
    <citation type="journal article" date="2018" name="Mol. Plant">
        <title>The genome of Artemisia annua provides insight into the evolution of Asteraceae family and artemisinin biosynthesis.</title>
        <authorList>
            <person name="Shen Q."/>
            <person name="Zhang L."/>
            <person name="Liao Z."/>
            <person name="Wang S."/>
            <person name="Yan T."/>
            <person name="Shi P."/>
            <person name="Liu M."/>
            <person name="Fu X."/>
            <person name="Pan Q."/>
            <person name="Wang Y."/>
            <person name="Lv Z."/>
            <person name="Lu X."/>
            <person name="Zhang F."/>
            <person name="Jiang W."/>
            <person name="Ma Y."/>
            <person name="Chen M."/>
            <person name="Hao X."/>
            <person name="Li L."/>
            <person name="Tang Y."/>
            <person name="Lv G."/>
            <person name="Zhou Y."/>
            <person name="Sun X."/>
            <person name="Brodelius P.E."/>
            <person name="Rose J.K.C."/>
            <person name="Tang K."/>
        </authorList>
    </citation>
    <scope>NUCLEOTIDE SEQUENCE [LARGE SCALE GENOMIC DNA]</scope>
    <source>
        <strain evidence="4">cv. Huhao1</strain>
        <tissue evidence="3">Leaf</tissue>
    </source>
</reference>
<dbReference type="Proteomes" id="UP000245207">
    <property type="component" value="Unassembled WGS sequence"/>
</dbReference>
<dbReference type="EMBL" id="PKPP01008070">
    <property type="protein sequence ID" value="PWA51665.1"/>
    <property type="molecule type" value="Genomic_DNA"/>
</dbReference>
<evidence type="ECO:0000313" key="3">
    <source>
        <dbReference type="EMBL" id="PWA51665.1"/>
    </source>
</evidence>
<dbReference type="NCBIfam" id="NF047352">
    <property type="entry name" value="P_loop_sacsin"/>
    <property type="match status" value="1"/>
</dbReference>
<dbReference type="OrthoDB" id="1262810at2759"/>
<dbReference type="InterPro" id="IPR052957">
    <property type="entry name" value="Auxin_embryo_med"/>
</dbReference>
<dbReference type="PANTHER" id="PTHR32387:SF3">
    <property type="entry name" value="ATP_DNA BINDING PROTEIN"/>
    <property type="match status" value="1"/>
</dbReference>
<dbReference type="InterPro" id="IPR058210">
    <property type="entry name" value="SACS/Nov_dom"/>
</dbReference>
<dbReference type="InterPro" id="IPR036890">
    <property type="entry name" value="HATPase_C_sf"/>
</dbReference>
<evidence type="ECO:0000256" key="1">
    <source>
        <dbReference type="SAM" id="MobiDB-lite"/>
    </source>
</evidence>
<name>A0A2U1LRP3_ARTAN</name>
<dbReference type="Gene3D" id="3.30.565.10">
    <property type="entry name" value="Histidine kinase-like ATPase, C-terminal domain"/>
    <property type="match status" value="1"/>
</dbReference>
<accession>A0A2U1LRP3</accession>
<gene>
    <name evidence="3" type="ORF">CTI12_AA460470</name>
</gene>
<dbReference type="STRING" id="35608.A0A2U1LRP3"/>
<evidence type="ECO:0000313" key="4">
    <source>
        <dbReference type="Proteomes" id="UP000245207"/>
    </source>
</evidence>
<protein>
    <submittedName>
        <fullName evidence="3">DNA binding,ATP binding protein</fullName>
    </submittedName>
</protein>
<dbReference type="SUPFAM" id="SSF55874">
    <property type="entry name" value="ATPase domain of HSP90 chaperone/DNA topoisomerase II/histidine kinase"/>
    <property type="match status" value="1"/>
</dbReference>
<proteinExistence type="predicted"/>
<feature type="domain" description="Sacsin/Nov" evidence="2">
    <location>
        <begin position="111"/>
        <end position="228"/>
    </location>
</feature>
<feature type="compositionally biased region" description="Basic residues" evidence="1">
    <location>
        <begin position="1"/>
        <end position="15"/>
    </location>
</feature>
<feature type="region of interest" description="Disordered" evidence="1">
    <location>
        <begin position="1"/>
        <end position="20"/>
    </location>
</feature>
<sequence length="1795" mass="206084">MKVTRSSRKRNRKGKVANEKPNNLLDLNIIVVDDNSDEEGILDRGRNSKIGKYSNEDDSSYGLAVVKQEQQLQNTNNEPSIGSTSMSAKEHVTEIRKTKFSIGGLPNPLTEDLHQAVKNLSAELYAKDVHCFMELIQNAEDNEYPEGVNPSLEFVITSKDITNTGAPATLLVFNNEKGFSSKNIDSICSVGRSTKKGLRGHGYIGEKGIGFKSVFLITSQPYIFSNGYQIRFNEKPCEHCNVGYIVPEWVEDDTVLSAIKGVYGSSTNLPTTTLVLPLKPEKVIPVKKQLSSVHPEALLFLSKIKRLSVREQNDDPSLNTVSAISISSETNFVTSKSMDADSYLIHLTADDVGNECGYHMWKQRFPVKQENKVDTRQEVEEWVITLAFPIGERIRRSSRIPGIYAFLPTDTETHLPFIIQADFLLASSRENILWDNKWNQGILDCVPDAFLNAFTSLVKSTENAPVSSLPNMFWFLPFKPSNPRHQQLSRVRQAIQEKLKEQTIIPCESYTGQKMFCKPNEVGRLKPNFWTILNNARRQNASLHNISSHGTFILNSSFDKEEYNNILQFLEIKYVDDQWYAKCISGSNLVMGVSEDVYIELLQVFIAENWESFQWTNISNIPIIKYVGMDRKVNLLKMSLCANLLFAEKSDHLSWMTNWNTEFQWSTRKFFLPKATQEAIASCSNDQKPIKKWLSEKLKIKFVSIYEYAEDLSLSLDADHNLVVTYAHFLHNSLERKYLHKDQVHDLCSKMPIVDNYGKVVKSRNGVLVPANGSKWVELIGSNLWMQHNYAELGEDYTRCLSYCGIVTPVKDIVWFLENYVKAYDIPRLSPPDAAVPTMSSPLTRSNTFLLLNWLKKLNTARTSLPEKFLSSIRNGSWLKICLSGCPSYRPPSESFMVDTSIGPLLQNGSVLVDIPLVDEKFYGDEIRQYKDELRTIGVRFENKEACEFIGSRLMSLASSSKLTKDNVISMLKFIRYLGINLALSEDFVNSIKEGKWLKTQRGYMTPTNSVMFTPEWKDASQISDLPFIDQVYYGKEIHHFKKELEQLGVVVSFDDKCYQLVAENIKSKYLLNSLSSKAFLLILRCIQKSEKTDKLVQAVKDTNCLKTNMGYKCPSECFLLNAESEWGCLRHVFGSFPVIDERFYGSSIKSMSVELKKIGVMVDFEDTAKEFARTFKQKVSSSSITKENIFSFLECLRKLKKNKVKIPKELKDCLHEEKWLRTNLGDYRSPNECILFSSDHWLPISRVSMLPFIDDSNNFYGSEIYLYRSELKQLGVTTDFKDGAKFVADGLFLPQDCRRITRASVYSLLDSVKMLQEKKPGIPAKFLDNLTQKKWIKTKFGYKRPDECLLFHSDCKPYLKLGDGPFIDEEFYGSEIGSYKEVLNVLGVITDVKMGCKLISSHLNSLSEFESINRVYIYLSEFKWEPADDENKRIWIPRGTKNGEWVTPQKCVIRDKRNLFEFELNVLSSFYDEKILRFFANVFNVKEHPSVGDYCKLWKVWESSGRKIKITKCRSFWEFVAESWDSKTEDTFIKNISKLPVQDPNSDAILLIEKSDVFIGDDLYLMDLFQRSSHPTFAWYPQPSMNSLPRTKLLDIFTKFGVRILSETAQKNIFDVDLKKFQPVNLKEYIIKKGLFKLILGFLADPKLKFEAKRRHGAVSRLLKILAYETSEPMMVQYSLNFSSGDVVNVEARRMISWDKKNLRIFFMRNKDKSRGRKMEYASTFGEVIADRVLCENEELVPHLSELIRLGCLVDFEEEEVDFLLNIKNLQIFKEDQDYLSSTFLSQKDKGVEK</sequence>
<keyword evidence="4" id="KW-1185">Reference proteome</keyword>
<evidence type="ECO:0000259" key="2">
    <source>
        <dbReference type="Pfam" id="PF25794"/>
    </source>
</evidence>
<dbReference type="Pfam" id="PF25794">
    <property type="entry name" value="SACS"/>
    <property type="match status" value="1"/>
</dbReference>
<organism evidence="3 4">
    <name type="scientific">Artemisia annua</name>
    <name type="common">Sweet wormwood</name>
    <dbReference type="NCBI Taxonomy" id="35608"/>
    <lineage>
        <taxon>Eukaryota</taxon>
        <taxon>Viridiplantae</taxon>
        <taxon>Streptophyta</taxon>
        <taxon>Embryophyta</taxon>
        <taxon>Tracheophyta</taxon>
        <taxon>Spermatophyta</taxon>
        <taxon>Magnoliopsida</taxon>
        <taxon>eudicotyledons</taxon>
        <taxon>Gunneridae</taxon>
        <taxon>Pentapetalae</taxon>
        <taxon>asterids</taxon>
        <taxon>campanulids</taxon>
        <taxon>Asterales</taxon>
        <taxon>Asteraceae</taxon>
        <taxon>Asteroideae</taxon>
        <taxon>Anthemideae</taxon>
        <taxon>Artemisiinae</taxon>
        <taxon>Artemisia</taxon>
    </lineage>
</organism>
<comment type="caution">
    <text evidence="3">The sequence shown here is derived from an EMBL/GenBank/DDBJ whole genome shotgun (WGS) entry which is preliminary data.</text>
</comment>
<dbReference type="PANTHER" id="PTHR32387">
    <property type="entry name" value="WU:FJ29H11"/>
    <property type="match status" value="1"/>
</dbReference>